<dbReference type="Proteomes" id="UP001147747">
    <property type="component" value="Unassembled WGS sequence"/>
</dbReference>
<evidence type="ECO:0000313" key="2">
    <source>
        <dbReference type="EMBL" id="KAJ5397427.1"/>
    </source>
</evidence>
<keyword evidence="3" id="KW-1185">Reference proteome</keyword>
<dbReference type="RefSeq" id="XP_056489479.1">
    <property type="nucleotide sequence ID" value="XM_056630177.1"/>
</dbReference>
<gene>
    <name evidence="2" type="ORF">N7509_005540</name>
</gene>
<feature type="region of interest" description="Disordered" evidence="1">
    <location>
        <begin position="1"/>
        <end position="24"/>
    </location>
</feature>
<proteinExistence type="predicted"/>
<reference evidence="2" key="1">
    <citation type="submission" date="2022-12" db="EMBL/GenBank/DDBJ databases">
        <authorList>
            <person name="Petersen C."/>
        </authorList>
    </citation>
    <scope>NUCLEOTIDE SEQUENCE</scope>
    <source>
        <strain evidence="2">IBT 29677</strain>
    </source>
</reference>
<dbReference type="EMBL" id="JAPZBU010000006">
    <property type="protein sequence ID" value="KAJ5397427.1"/>
    <property type="molecule type" value="Genomic_DNA"/>
</dbReference>
<accession>A0A9X0BA72</accession>
<feature type="region of interest" description="Disordered" evidence="1">
    <location>
        <begin position="45"/>
        <end position="67"/>
    </location>
</feature>
<name>A0A9X0BA72_9EURO</name>
<dbReference type="GeneID" id="81369157"/>
<dbReference type="AlphaFoldDB" id="A0A9X0BA72"/>
<evidence type="ECO:0000256" key="1">
    <source>
        <dbReference type="SAM" id="MobiDB-lite"/>
    </source>
</evidence>
<reference evidence="2" key="2">
    <citation type="journal article" date="2023" name="IMA Fungus">
        <title>Comparative genomic study of the Penicillium genus elucidates a diverse pangenome and 15 lateral gene transfer events.</title>
        <authorList>
            <person name="Petersen C."/>
            <person name="Sorensen T."/>
            <person name="Nielsen M.R."/>
            <person name="Sondergaard T.E."/>
            <person name="Sorensen J.L."/>
            <person name="Fitzpatrick D.A."/>
            <person name="Frisvad J.C."/>
            <person name="Nielsen K.L."/>
        </authorList>
    </citation>
    <scope>NUCLEOTIDE SEQUENCE</scope>
    <source>
        <strain evidence="2">IBT 29677</strain>
    </source>
</reference>
<comment type="caution">
    <text evidence="2">The sequence shown here is derived from an EMBL/GenBank/DDBJ whole genome shotgun (WGS) entry which is preliminary data.</text>
</comment>
<organism evidence="2 3">
    <name type="scientific">Penicillium cosmopolitanum</name>
    <dbReference type="NCBI Taxonomy" id="1131564"/>
    <lineage>
        <taxon>Eukaryota</taxon>
        <taxon>Fungi</taxon>
        <taxon>Dikarya</taxon>
        <taxon>Ascomycota</taxon>
        <taxon>Pezizomycotina</taxon>
        <taxon>Eurotiomycetes</taxon>
        <taxon>Eurotiomycetidae</taxon>
        <taxon>Eurotiales</taxon>
        <taxon>Aspergillaceae</taxon>
        <taxon>Penicillium</taxon>
    </lineage>
</organism>
<evidence type="ECO:0000313" key="3">
    <source>
        <dbReference type="Proteomes" id="UP001147747"/>
    </source>
</evidence>
<protein>
    <submittedName>
        <fullName evidence="2">Uncharacterized protein</fullName>
    </submittedName>
</protein>
<feature type="compositionally biased region" description="Basic and acidic residues" evidence="1">
    <location>
        <begin position="1"/>
        <end position="12"/>
    </location>
</feature>
<sequence length="67" mass="7533">MESDRRMLRGLDDGSIQMGRRSRGGTYLRVQEKENLLFREAHGADPVLQGPETSNFKIDAESIGQPD</sequence>